<dbReference type="EMBL" id="CACRUF010000010">
    <property type="protein sequence ID" value="VYT72009.1"/>
    <property type="molecule type" value="Genomic_DNA"/>
</dbReference>
<dbReference type="AlphaFoldDB" id="A0A6N2YY80"/>
<evidence type="ECO:0000313" key="1">
    <source>
        <dbReference type="EMBL" id="VYT72009.1"/>
    </source>
</evidence>
<accession>A0A6N2YY80</accession>
<organism evidence="1">
    <name type="scientific">Veillonella dispar</name>
    <dbReference type="NCBI Taxonomy" id="39778"/>
    <lineage>
        <taxon>Bacteria</taxon>
        <taxon>Bacillati</taxon>
        <taxon>Bacillota</taxon>
        <taxon>Negativicutes</taxon>
        <taxon>Veillonellales</taxon>
        <taxon>Veillonellaceae</taxon>
        <taxon>Veillonella</taxon>
    </lineage>
</organism>
<sequence length="53" mass="6412">MAYIDVFQLNRTLSIQYIDPFQYKTTSHTQELDHTPPYKDTKIYKKPAFKCQR</sequence>
<gene>
    <name evidence="1" type="ORF">VDLFYP95_00550</name>
</gene>
<protein>
    <submittedName>
        <fullName evidence="1">Uncharacterized protein</fullName>
    </submittedName>
</protein>
<reference evidence="1" key="1">
    <citation type="submission" date="2019-11" db="EMBL/GenBank/DDBJ databases">
        <authorList>
            <person name="Feng L."/>
        </authorList>
    </citation>
    <scope>NUCLEOTIDE SEQUENCE</scope>
    <source>
        <strain evidence="1">VdisparLFYP95</strain>
    </source>
</reference>
<proteinExistence type="predicted"/>
<name>A0A6N2YY80_9FIRM</name>